<organism evidence="7 8">
    <name type="scientific">Dentipellis fragilis</name>
    <dbReference type="NCBI Taxonomy" id="205917"/>
    <lineage>
        <taxon>Eukaryota</taxon>
        <taxon>Fungi</taxon>
        <taxon>Dikarya</taxon>
        <taxon>Basidiomycota</taxon>
        <taxon>Agaricomycotina</taxon>
        <taxon>Agaricomycetes</taxon>
        <taxon>Russulales</taxon>
        <taxon>Hericiaceae</taxon>
        <taxon>Dentipellis</taxon>
    </lineage>
</organism>
<evidence type="ECO:0000259" key="6">
    <source>
        <dbReference type="PROSITE" id="PS50865"/>
    </source>
</evidence>
<dbReference type="AlphaFoldDB" id="A0A4Y9YVV8"/>
<sequence>MADKKNATGDTKAPSTTRSDGTMVVNSLSGIVEPFCTHCRRQPGKQHLRRCTRCNYCSKECQKENWESHKSECWRVVELAHELSDNPAASRWNAELNRWVMTWKSTLFLWSIVAMDLPNKPPDYLSTHFMWITLVQRPDPPRRQQLFRLHWAANATNDGFAETMRDIDEDHQKKLDKWAQTCQATPKDSIRVIITFLPTTVKMASNEMRFVFSPYSAYQVGRGLDGNVIGEPKHAMAYLQQLIERGEPTRFH</sequence>
<feature type="domain" description="MYND-type" evidence="6">
    <location>
        <begin position="36"/>
        <end position="73"/>
    </location>
</feature>
<dbReference type="PROSITE" id="PS50865">
    <property type="entry name" value="ZF_MYND_2"/>
    <property type="match status" value="1"/>
</dbReference>
<dbReference type="OrthoDB" id="9922773at2759"/>
<protein>
    <recommendedName>
        <fullName evidence="6">MYND-type domain-containing protein</fullName>
    </recommendedName>
</protein>
<proteinExistence type="predicted"/>
<dbReference type="InterPro" id="IPR002893">
    <property type="entry name" value="Znf_MYND"/>
</dbReference>
<dbReference type="STRING" id="205917.A0A4Y9YVV8"/>
<evidence type="ECO:0000256" key="3">
    <source>
        <dbReference type="ARBA" id="ARBA00022833"/>
    </source>
</evidence>
<accession>A0A4Y9YVV8</accession>
<comment type="caution">
    <text evidence="7">The sequence shown here is derived from an EMBL/GenBank/DDBJ whole genome shotgun (WGS) entry which is preliminary data.</text>
</comment>
<name>A0A4Y9YVV8_9AGAM</name>
<gene>
    <name evidence="7" type="ORF">EVG20_g4367</name>
</gene>
<evidence type="ECO:0000256" key="4">
    <source>
        <dbReference type="PROSITE-ProRule" id="PRU00134"/>
    </source>
</evidence>
<feature type="region of interest" description="Disordered" evidence="5">
    <location>
        <begin position="1"/>
        <end position="22"/>
    </location>
</feature>
<dbReference type="GO" id="GO:0008270">
    <property type="term" value="F:zinc ion binding"/>
    <property type="evidence" value="ECO:0007669"/>
    <property type="project" value="UniProtKB-KW"/>
</dbReference>
<evidence type="ECO:0000313" key="7">
    <source>
        <dbReference type="EMBL" id="TFY66726.1"/>
    </source>
</evidence>
<dbReference type="Gene3D" id="6.10.140.2220">
    <property type="match status" value="1"/>
</dbReference>
<dbReference type="Proteomes" id="UP000298327">
    <property type="component" value="Unassembled WGS sequence"/>
</dbReference>
<evidence type="ECO:0000256" key="5">
    <source>
        <dbReference type="SAM" id="MobiDB-lite"/>
    </source>
</evidence>
<dbReference type="Pfam" id="PF01753">
    <property type="entry name" value="zf-MYND"/>
    <property type="match status" value="1"/>
</dbReference>
<reference evidence="7 8" key="1">
    <citation type="submission" date="2019-02" db="EMBL/GenBank/DDBJ databases">
        <title>Genome sequencing of the rare red list fungi Dentipellis fragilis.</title>
        <authorList>
            <person name="Buettner E."/>
            <person name="Kellner H."/>
        </authorList>
    </citation>
    <scope>NUCLEOTIDE SEQUENCE [LARGE SCALE GENOMIC DNA]</scope>
    <source>
        <strain evidence="7 8">DSM 105465</strain>
    </source>
</reference>
<keyword evidence="1" id="KW-0479">Metal-binding</keyword>
<dbReference type="EMBL" id="SEOQ01000223">
    <property type="protein sequence ID" value="TFY66726.1"/>
    <property type="molecule type" value="Genomic_DNA"/>
</dbReference>
<feature type="compositionally biased region" description="Polar residues" evidence="5">
    <location>
        <begin position="13"/>
        <end position="22"/>
    </location>
</feature>
<evidence type="ECO:0000256" key="1">
    <source>
        <dbReference type="ARBA" id="ARBA00022723"/>
    </source>
</evidence>
<dbReference type="SUPFAM" id="SSF144232">
    <property type="entry name" value="HIT/MYND zinc finger-like"/>
    <property type="match status" value="1"/>
</dbReference>
<keyword evidence="3" id="KW-0862">Zinc</keyword>
<evidence type="ECO:0000313" key="8">
    <source>
        <dbReference type="Proteomes" id="UP000298327"/>
    </source>
</evidence>
<evidence type="ECO:0000256" key="2">
    <source>
        <dbReference type="ARBA" id="ARBA00022771"/>
    </source>
</evidence>
<keyword evidence="8" id="KW-1185">Reference proteome</keyword>
<keyword evidence="2 4" id="KW-0863">Zinc-finger</keyword>